<evidence type="ECO:0000256" key="1">
    <source>
        <dbReference type="ARBA" id="ARBA00009477"/>
    </source>
</evidence>
<dbReference type="NCBIfam" id="TIGR01730">
    <property type="entry name" value="RND_mfp"/>
    <property type="match status" value="1"/>
</dbReference>
<dbReference type="InterPro" id="IPR051909">
    <property type="entry name" value="MFP_Cation_Efflux"/>
</dbReference>
<dbReference type="Gene3D" id="2.40.30.170">
    <property type="match status" value="1"/>
</dbReference>
<dbReference type="GO" id="GO:0030288">
    <property type="term" value="C:outer membrane-bounded periplasmic space"/>
    <property type="evidence" value="ECO:0007669"/>
    <property type="project" value="TreeGrafter"/>
</dbReference>
<dbReference type="Pfam" id="PF19335">
    <property type="entry name" value="HMBD"/>
    <property type="match status" value="1"/>
</dbReference>
<proteinExistence type="inferred from homology"/>
<evidence type="ECO:0000259" key="9">
    <source>
        <dbReference type="Pfam" id="PF25975"/>
    </source>
</evidence>
<feature type="domain" description="CzcB-like C-terminal circularly permuted SH3-like" evidence="9">
    <location>
        <begin position="331"/>
        <end position="391"/>
    </location>
</feature>
<gene>
    <name evidence="10" type="ORF">E7Z59_11875</name>
</gene>
<evidence type="ECO:0000256" key="2">
    <source>
        <dbReference type="ARBA" id="ARBA00022448"/>
    </source>
</evidence>
<accession>A0A4S3M0M4</accession>
<feature type="domain" description="DUF3347" evidence="4">
    <location>
        <begin position="432"/>
        <end position="515"/>
    </location>
</feature>
<keyword evidence="11" id="KW-1185">Reference proteome</keyword>
<evidence type="ECO:0000313" key="11">
    <source>
        <dbReference type="Proteomes" id="UP000305939"/>
    </source>
</evidence>
<evidence type="ECO:0000259" key="6">
    <source>
        <dbReference type="Pfam" id="PF25869"/>
    </source>
</evidence>
<dbReference type="InterPro" id="IPR058791">
    <property type="entry name" value="3HB_CusB"/>
</dbReference>
<dbReference type="InterPro" id="IPR058790">
    <property type="entry name" value="BSH_CusB"/>
</dbReference>
<name>A0A4S3M0M4_9FLAO</name>
<dbReference type="PANTHER" id="PTHR30097:SF4">
    <property type="entry name" value="SLR6042 PROTEIN"/>
    <property type="match status" value="1"/>
</dbReference>
<reference evidence="10 11" key="1">
    <citation type="submission" date="2019-04" db="EMBL/GenBank/DDBJ databases">
        <title>Draft genome sequence of Robertkochia marina CC-AMO-30D.</title>
        <authorList>
            <person name="Hameed A."/>
            <person name="Lin S.-Y."/>
            <person name="Shahina M."/>
            <person name="Lai W.-A."/>
            <person name="Young C.-C."/>
        </authorList>
    </citation>
    <scope>NUCLEOTIDE SEQUENCE [LARGE SCALE GENOMIC DNA]</scope>
    <source>
        <strain evidence="10 11">CC-AMO-30D</strain>
    </source>
</reference>
<dbReference type="InterPro" id="IPR058792">
    <property type="entry name" value="Beta-barrel_RND_2"/>
</dbReference>
<evidence type="ECO:0000256" key="3">
    <source>
        <dbReference type="SAM" id="MobiDB-lite"/>
    </source>
</evidence>
<dbReference type="Pfam" id="PF25975">
    <property type="entry name" value="CzcB_C"/>
    <property type="match status" value="1"/>
</dbReference>
<dbReference type="GO" id="GO:0060003">
    <property type="term" value="P:copper ion export"/>
    <property type="evidence" value="ECO:0007669"/>
    <property type="project" value="TreeGrafter"/>
</dbReference>
<evidence type="ECO:0000259" key="8">
    <source>
        <dbReference type="Pfam" id="PF25954"/>
    </source>
</evidence>
<feature type="domain" description="Heavy metal binding" evidence="5">
    <location>
        <begin position="43"/>
        <end position="69"/>
    </location>
</feature>
<comment type="caution">
    <text evidence="10">The sequence shown here is derived from an EMBL/GenBank/DDBJ whole genome shotgun (WGS) entry which is preliminary data.</text>
</comment>
<dbReference type="AlphaFoldDB" id="A0A4S3M0M4"/>
<feature type="domain" description="CusB-like three alpha-helical bundle" evidence="6">
    <location>
        <begin position="157"/>
        <end position="206"/>
    </location>
</feature>
<dbReference type="InterPro" id="IPR021782">
    <property type="entry name" value="DUF3347"/>
</dbReference>
<dbReference type="SUPFAM" id="SSF111369">
    <property type="entry name" value="HlyD-like secretion proteins"/>
    <property type="match status" value="1"/>
</dbReference>
<dbReference type="Pfam" id="PF25919">
    <property type="entry name" value="BSH_CusB"/>
    <property type="match status" value="1"/>
</dbReference>
<dbReference type="GO" id="GO:0015679">
    <property type="term" value="P:plasma membrane copper ion transport"/>
    <property type="evidence" value="ECO:0007669"/>
    <property type="project" value="TreeGrafter"/>
</dbReference>
<dbReference type="InterPro" id="IPR006143">
    <property type="entry name" value="RND_pump_MFP"/>
</dbReference>
<feature type="domain" description="CusB-like beta-barrel" evidence="8">
    <location>
        <begin position="244"/>
        <end position="317"/>
    </location>
</feature>
<dbReference type="Gene3D" id="6.10.140.730">
    <property type="match status" value="1"/>
</dbReference>
<protein>
    <submittedName>
        <fullName evidence="10">Efflux RND transporter periplasmic adaptor subunit</fullName>
    </submittedName>
</protein>
<dbReference type="EMBL" id="SSMC01000003">
    <property type="protein sequence ID" value="THD66493.1"/>
    <property type="molecule type" value="Genomic_DNA"/>
</dbReference>
<feature type="region of interest" description="Disordered" evidence="3">
    <location>
        <begin position="399"/>
        <end position="419"/>
    </location>
</feature>
<dbReference type="InterPro" id="IPR045800">
    <property type="entry name" value="HMBD"/>
</dbReference>
<comment type="similarity">
    <text evidence="1">Belongs to the membrane fusion protein (MFP) (TC 8.A.1) family.</text>
</comment>
<dbReference type="PANTHER" id="PTHR30097">
    <property type="entry name" value="CATION EFFLUX SYSTEM PROTEIN CUSB"/>
    <property type="match status" value="1"/>
</dbReference>
<evidence type="ECO:0000259" key="7">
    <source>
        <dbReference type="Pfam" id="PF25919"/>
    </source>
</evidence>
<evidence type="ECO:0000259" key="5">
    <source>
        <dbReference type="Pfam" id="PF19335"/>
    </source>
</evidence>
<sequence length="564" mass="62281">MKKTAIYIGTLAIGLFLGWLIFGGNSTADPEHDHTTETAAQMYTCSMHPQIMQPEPGDCPICGMDLIPADAGADGLAVNQFRMSEQAVALANINTTVVGNNSGSTASLRLSGKIEANEKNTLVQAAYFGGRIESLNINTTGEQVRKGQLLATMYSPELVAAQQELLTASNLKEKQPGLYKAVRNKLKLWKLSEKQISEIETRGEVQEFFPVYATISGTVTEKLINEGDYVKQGQALYRIANLNSVWAVLDAYENQLSMLDEGQALTIKANAYPGRTFESTIEFIDPTLNNANRTTRVRAELKNNEGLLKPGMFIKADAQIEQQEETNRLLIPQSAVMWTGTRSVVYVQPDTQEAVFELREVELGGEMNDQYEVLAGLQNGERIVTQGTFTIDAAAQLQGKPSMMNREEKEEDNSNEELSLPKSFQKSLWPLLSAYMTMNESFVKTDPSGAKQQARKMLDIYETMDVSSLGASEKDLFEKAGQMITAIANNEEIEAQRSHLVILSDALVVLAKNMEELPETLYVQNCPMANQNKGADWLSTNEKILNPYYGDAMLSCGSTLDTLR</sequence>
<dbReference type="GO" id="GO:0016020">
    <property type="term" value="C:membrane"/>
    <property type="evidence" value="ECO:0007669"/>
    <property type="project" value="InterPro"/>
</dbReference>
<keyword evidence="2" id="KW-0813">Transport</keyword>
<organism evidence="10 11">
    <name type="scientific">Robertkochia marina</name>
    <dbReference type="NCBI Taxonomy" id="1227945"/>
    <lineage>
        <taxon>Bacteria</taxon>
        <taxon>Pseudomonadati</taxon>
        <taxon>Bacteroidota</taxon>
        <taxon>Flavobacteriia</taxon>
        <taxon>Flavobacteriales</taxon>
        <taxon>Flavobacteriaceae</taxon>
        <taxon>Robertkochia</taxon>
    </lineage>
</organism>
<evidence type="ECO:0000313" key="10">
    <source>
        <dbReference type="EMBL" id="THD66493.1"/>
    </source>
</evidence>
<dbReference type="RefSeq" id="WP_136336565.1">
    <property type="nucleotide sequence ID" value="NZ_QXMP01000003.1"/>
</dbReference>
<dbReference type="FunFam" id="2.40.30.170:FF:000010">
    <property type="entry name" value="Efflux RND transporter periplasmic adaptor subunit"/>
    <property type="match status" value="1"/>
</dbReference>
<feature type="domain" description="CusB-like barrel-sandwich hybrid" evidence="7">
    <location>
        <begin position="127"/>
        <end position="240"/>
    </location>
</feature>
<dbReference type="Gene3D" id="2.40.420.20">
    <property type="match status" value="1"/>
</dbReference>
<dbReference type="OrthoDB" id="9806939at2"/>
<dbReference type="GO" id="GO:0046914">
    <property type="term" value="F:transition metal ion binding"/>
    <property type="evidence" value="ECO:0007669"/>
    <property type="project" value="TreeGrafter"/>
</dbReference>
<dbReference type="Pfam" id="PF25869">
    <property type="entry name" value="3HB_CusB"/>
    <property type="match status" value="1"/>
</dbReference>
<dbReference type="Proteomes" id="UP000305939">
    <property type="component" value="Unassembled WGS sequence"/>
</dbReference>
<dbReference type="InterPro" id="IPR058649">
    <property type="entry name" value="CzcB_C"/>
</dbReference>
<dbReference type="Pfam" id="PF11827">
    <property type="entry name" value="DUF3347"/>
    <property type="match status" value="1"/>
</dbReference>
<dbReference type="GO" id="GO:0022857">
    <property type="term" value="F:transmembrane transporter activity"/>
    <property type="evidence" value="ECO:0007669"/>
    <property type="project" value="InterPro"/>
</dbReference>
<evidence type="ECO:0000259" key="4">
    <source>
        <dbReference type="Pfam" id="PF11827"/>
    </source>
</evidence>
<dbReference type="Pfam" id="PF25954">
    <property type="entry name" value="Beta-barrel_RND_2"/>
    <property type="match status" value="1"/>
</dbReference>